<evidence type="ECO:0000313" key="1">
    <source>
        <dbReference type="EMBL" id="ORZ06269.1"/>
    </source>
</evidence>
<accession>A0A1X2I008</accession>
<dbReference type="Proteomes" id="UP000193560">
    <property type="component" value="Unassembled WGS sequence"/>
</dbReference>
<protein>
    <submittedName>
        <fullName evidence="1">Uncharacterized protein</fullName>
    </submittedName>
</protein>
<organism evidence="1 2">
    <name type="scientific">Absidia repens</name>
    <dbReference type="NCBI Taxonomy" id="90262"/>
    <lineage>
        <taxon>Eukaryota</taxon>
        <taxon>Fungi</taxon>
        <taxon>Fungi incertae sedis</taxon>
        <taxon>Mucoromycota</taxon>
        <taxon>Mucoromycotina</taxon>
        <taxon>Mucoromycetes</taxon>
        <taxon>Mucorales</taxon>
        <taxon>Cunninghamellaceae</taxon>
        <taxon>Absidia</taxon>
    </lineage>
</organism>
<gene>
    <name evidence="1" type="ORF">BCR42DRAFT_427402</name>
</gene>
<name>A0A1X2I008_9FUNG</name>
<sequence length="59" mass="6826">MPIIIIFFKKKSGMIHADRVTSFGTNFTINIHIVPCSSMIFYFSHRSILHNISQNCRIV</sequence>
<comment type="caution">
    <text evidence="1">The sequence shown here is derived from an EMBL/GenBank/DDBJ whole genome shotgun (WGS) entry which is preliminary data.</text>
</comment>
<dbReference type="AlphaFoldDB" id="A0A1X2I008"/>
<dbReference type="EMBL" id="MCGE01000040">
    <property type="protein sequence ID" value="ORZ06269.1"/>
    <property type="molecule type" value="Genomic_DNA"/>
</dbReference>
<proteinExistence type="predicted"/>
<keyword evidence="2" id="KW-1185">Reference proteome</keyword>
<reference evidence="1 2" key="1">
    <citation type="submission" date="2016-07" db="EMBL/GenBank/DDBJ databases">
        <title>Pervasive Adenine N6-methylation of Active Genes in Fungi.</title>
        <authorList>
            <consortium name="DOE Joint Genome Institute"/>
            <person name="Mondo S.J."/>
            <person name="Dannebaum R.O."/>
            <person name="Kuo R.C."/>
            <person name="Labutti K."/>
            <person name="Haridas S."/>
            <person name="Kuo A."/>
            <person name="Salamov A."/>
            <person name="Ahrendt S.R."/>
            <person name="Lipzen A."/>
            <person name="Sullivan W."/>
            <person name="Andreopoulos W.B."/>
            <person name="Clum A."/>
            <person name="Lindquist E."/>
            <person name="Daum C."/>
            <person name="Ramamoorthy G.K."/>
            <person name="Gryganskyi A."/>
            <person name="Culley D."/>
            <person name="Magnuson J.K."/>
            <person name="James T.Y."/>
            <person name="O'Malley M.A."/>
            <person name="Stajich J.E."/>
            <person name="Spatafora J.W."/>
            <person name="Visel A."/>
            <person name="Grigoriev I.V."/>
        </authorList>
    </citation>
    <scope>NUCLEOTIDE SEQUENCE [LARGE SCALE GENOMIC DNA]</scope>
    <source>
        <strain evidence="1 2">NRRL 1336</strain>
    </source>
</reference>
<evidence type="ECO:0000313" key="2">
    <source>
        <dbReference type="Proteomes" id="UP000193560"/>
    </source>
</evidence>